<feature type="transmembrane region" description="Helical" evidence="6">
    <location>
        <begin position="219"/>
        <end position="237"/>
    </location>
</feature>
<evidence type="ECO:0000256" key="4">
    <source>
        <dbReference type="ARBA" id="ARBA00022989"/>
    </source>
</evidence>
<evidence type="ECO:0000256" key="1">
    <source>
        <dbReference type="ARBA" id="ARBA00004651"/>
    </source>
</evidence>
<evidence type="ECO:0000256" key="2">
    <source>
        <dbReference type="ARBA" id="ARBA00022475"/>
    </source>
</evidence>
<feature type="transmembrane region" description="Helical" evidence="6">
    <location>
        <begin position="257"/>
        <end position="274"/>
    </location>
</feature>
<keyword evidence="4 6" id="KW-1133">Transmembrane helix</keyword>
<name>A0ABT9NB03_9ACTO</name>
<evidence type="ECO:0000256" key="5">
    <source>
        <dbReference type="ARBA" id="ARBA00023136"/>
    </source>
</evidence>
<evidence type="ECO:0000256" key="6">
    <source>
        <dbReference type="SAM" id="Phobius"/>
    </source>
</evidence>
<feature type="transmembrane region" description="Helical" evidence="6">
    <location>
        <begin position="110"/>
        <end position="135"/>
    </location>
</feature>
<feature type="transmembrane region" description="Helical" evidence="6">
    <location>
        <begin position="372"/>
        <end position="392"/>
    </location>
</feature>
<dbReference type="CDD" id="cd06173">
    <property type="entry name" value="MFS_MefA_like"/>
    <property type="match status" value="1"/>
</dbReference>
<feature type="transmembrane region" description="Helical" evidence="6">
    <location>
        <begin position="20"/>
        <end position="40"/>
    </location>
</feature>
<dbReference type="EMBL" id="JAUSQW010000001">
    <property type="protein sequence ID" value="MDP9800581.1"/>
    <property type="molecule type" value="Genomic_DNA"/>
</dbReference>
<comment type="caution">
    <text evidence="7">The sequence shown here is derived from an EMBL/GenBank/DDBJ whole genome shotgun (WGS) entry which is preliminary data.</text>
</comment>
<accession>A0ABT9NB03</accession>
<organism evidence="7 8">
    <name type="scientific">Arcanobacterium wilhelmae</name>
    <dbReference type="NCBI Taxonomy" id="1803177"/>
    <lineage>
        <taxon>Bacteria</taxon>
        <taxon>Bacillati</taxon>
        <taxon>Actinomycetota</taxon>
        <taxon>Actinomycetes</taxon>
        <taxon>Actinomycetales</taxon>
        <taxon>Actinomycetaceae</taxon>
        <taxon>Arcanobacterium</taxon>
    </lineage>
</organism>
<feature type="transmembrane region" description="Helical" evidence="6">
    <location>
        <begin position="304"/>
        <end position="326"/>
    </location>
</feature>
<dbReference type="InterPro" id="IPR011701">
    <property type="entry name" value="MFS"/>
</dbReference>
<dbReference type="Pfam" id="PF07690">
    <property type="entry name" value="MFS_1"/>
    <property type="match status" value="1"/>
</dbReference>
<dbReference type="PANTHER" id="PTHR23513:SF11">
    <property type="entry name" value="STAPHYLOFERRIN A TRANSPORTER"/>
    <property type="match status" value="1"/>
</dbReference>
<keyword evidence="3 6" id="KW-0812">Transmembrane</keyword>
<reference evidence="7 8" key="1">
    <citation type="submission" date="2023-07" db="EMBL/GenBank/DDBJ databases">
        <title>Sequencing the genomes of 1000 actinobacteria strains.</title>
        <authorList>
            <person name="Klenk H.-P."/>
        </authorList>
    </citation>
    <scope>NUCLEOTIDE SEQUENCE [LARGE SCALE GENOMIC DNA]</scope>
    <source>
        <strain evidence="7 8">DSM 102162</strain>
    </source>
</reference>
<dbReference type="Gene3D" id="1.20.1250.20">
    <property type="entry name" value="MFS general substrate transporter like domains"/>
    <property type="match status" value="1"/>
</dbReference>
<gene>
    <name evidence="7" type="ORF">J2S49_000657</name>
</gene>
<sequence>MRIQLPHSLRSRNAGLFRLAWAQGLSALAGTFLMLALVFYGAQEANVTGLGLLFAAKAAPTLVIALIGGVLADSWSRVKIASGSMATIGVVNVVLAYMLPIFGLSWQVQLLVLVSGFATAVGAPSLYALLPAVVAEEELVRGNAVVRSFRNVGNVVGPGIAVVIAHVVSFQAIILITAFLNVVSALLIARINPVMATRQSHSSSTDWQSVWEVLRQNRWLFFAVPFWGVFIAIHAGAADVTQSIHVVGQMGSGTWSIMMTTMSIGYILGSLVSLKLKVRSLFTTSVLFASLSILQLLASGFSDSVFVLGGASLLTGIGFEISGVLWGASLQSRVPDEQMGRASSFDYAVSFGLTPAGYVIFGFFSISIAVPVLAISSCILALLTAIGVCVGIKLDRRETVKRLVPEV</sequence>
<feature type="transmembrane region" description="Helical" evidence="6">
    <location>
        <begin position="78"/>
        <end position="98"/>
    </location>
</feature>
<protein>
    <submittedName>
        <fullName evidence="7">MFS family permease</fullName>
    </submittedName>
</protein>
<dbReference type="InterPro" id="IPR036259">
    <property type="entry name" value="MFS_trans_sf"/>
</dbReference>
<feature type="transmembrane region" description="Helical" evidence="6">
    <location>
        <begin position="281"/>
        <end position="298"/>
    </location>
</feature>
<dbReference type="PANTHER" id="PTHR23513">
    <property type="entry name" value="INTEGRAL MEMBRANE EFFLUX PROTEIN-RELATED"/>
    <property type="match status" value="1"/>
</dbReference>
<dbReference type="RefSeq" id="WP_307014282.1">
    <property type="nucleotide sequence ID" value="NZ_JAUSQW010000001.1"/>
</dbReference>
<keyword evidence="8" id="KW-1185">Reference proteome</keyword>
<feature type="transmembrane region" description="Helical" evidence="6">
    <location>
        <begin position="155"/>
        <end position="188"/>
    </location>
</feature>
<dbReference type="Proteomes" id="UP001235966">
    <property type="component" value="Unassembled WGS sequence"/>
</dbReference>
<feature type="transmembrane region" description="Helical" evidence="6">
    <location>
        <begin position="347"/>
        <end position="366"/>
    </location>
</feature>
<evidence type="ECO:0000313" key="8">
    <source>
        <dbReference type="Proteomes" id="UP001235966"/>
    </source>
</evidence>
<comment type="subcellular location">
    <subcellularLocation>
        <location evidence="1">Cell membrane</location>
        <topology evidence="1">Multi-pass membrane protein</topology>
    </subcellularLocation>
</comment>
<proteinExistence type="predicted"/>
<keyword evidence="5 6" id="KW-0472">Membrane</keyword>
<evidence type="ECO:0000313" key="7">
    <source>
        <dbReference type="EMBL" id="MDP9800581.1"/>
    </source>
</evidence>
<evidence type="ECO:0000256" key="3">
    <source>
        <dbReference type="ARBA" id="ARBA00022692"/>
    </source>
</evidence>
<keyword evidence="2" id="KW-1003">Cell membrane</keyword>
<dbReference type="SUPFAM" id="SSF103473">
    <property type="entry name" value="MFS general substrate transporter"/>
    <property type="match status" value="1"/>
</dbReference>
<feature type="transmembrane region" description="Helical" evidence="6">
    <location>
        <begin position="52"/>
        <end position="72"/>
    </location>
</feature>